<reference evidence="1 2" key="1">
    <citation type="journal article" date="2019" name="Nat. Plants">
        <title>Genome sequencing of Musa balbisiana reveals subgenome evolution and function divergence in polyploid bananas.</title>
        <authorList>
            <person name="Yao X."/>
        </authorList>
    </citation>
    <scope>NUCLEOTIDE SEQUENCE [LARGE SCALE GENOMIC DNA]</scope>
    <source>
        <strain evidence="2">cv. DH-PKW</strain>
        <tissue evidence="1">Leaves</tissue>
    </source>
</reference>
<dbReference type="Proteomes" id="UP000317650">
    <property type="component" value="Chromosome 9"/>
</dbReference>
<dbReference type="EMBL" id="PYDT01000010">
    <property type="protein sequence ID" value="THU46449.1"/>
    <property type="molecule type" value="Genomic_DNA"/>
</dbReference>
<name>A0A4S8IEX7_MUSBA</name>
<evidence type="ECO:0000313" key="1">
    <source>
        <dbReference type="EMBL" id="THU46449.1"/>
    </source>
</evidence>
<proteinExistence type="predicted"/>
<sequence length="78" mass="8769">MQDEAFNNLGAAEFDGKGEASHGVFGTATSRCSSFEKEWLRDKKISVKENWWSALDFHFACHLKCDVHSAAFSLLDNQ</sequence>
<accession>A0A4S8IEX7</accession>
<comment type="caution">
    <text evidence="1">The sequence shown here is derived from an EMBL/GenBank/DDBJ whole genome shotgun (WGS) entry which is preliminary data.</text>
</comment>
<protein>
    <submittedName>
        <fullName evidence="1">Uncharacterized protein</fullName>
    </submittedName>
</protein>
<evidence type="ECO:0000313" key="2">
    <source>
        <dbReference type="Proteomes" id="UP000317650"/>
    </source>
</evidence>
<dbReference type="AlphaFoldDB" id="A0A4S8IEX7"/>
<gene>
    <name evidence="1" type="ORF">C4D60_Mb09t05060</name>
</gene>
<keyword evidence="2" id="KW-1185">Reference proteome</keyword>
<organism evidence="1 2">
    <name type="scientific">Musa balbisiana</name>
    <name type="common">Banana</name>
    <dbReference type="NCBI Taxonomy" id="52838"/>
    <lineage>
        <taxon>Eukaryota</taxon>
        <taxon>Viridiplantae</taxon>
        <taxon>Streptophyta</taxon>
        <taxon>Embryophyta</taxon>
        <taxon>Tracheophyta</taxon>
        <taxon>Spermatophyta</taxon>
        <taxon>Magnoliopsida</taxon>
        <taxon>Liliopsida</taxon>
        <taxon>Zingiberales</taxon>
        <taxon>Musaceae</taxon>
        <taxon>Musa</taxon>
    </lineage>
</organism>